<dbReference type="AlphaFoldDB" id="A0AAJ4WAS8"/>
<dbReference type="NCBIfam" id="NF006771">
    <property type="entry name" value="PRK09290.1-5"/>
    <property type="match status" value="1"/>
</dbReference>
<dbReference type="PIRSF" id="PIRSF001235">
    <property type="entry name" value="Amidase_carbamoylase"/>
    <property type="match status" value="1"/>
</dbReference>
<dbReference type="Gene3D" id="3.30.70.360">
    <property type="match status" value="1"/>
</dbReference>
<dbReference type="Gene3D" id="3.40.630.10">
    <property type="entry name" value="Zn peptidases"/>
    <property type="match status" value="1"/>
</dbReference>
<evidence type="ECO:0000256" key="1">
    <source>
        <dbReference type="ARBA" id="ARBA00006153"/>
    </source>
</evidence>
<dbReference type="InterPro" id="IPR002933">
    <property type="entry name" value="Peptidase_M20"/>
</dbReference>
<dbReference type="Proteomes" id="UP000226420">
    <property type="component" value="Unassembled WGS sequence"/>
</dbReference>
<feature type="binding site" evidence="3">
    <location>
        <position position="189"/>
    </location>
    <ligand>
        <name>Zn(2+)</name>
        <dbReference type="ChEBI" id="CHEBI:29105"/>
        <label>1</label>
    </ligand>
</feature>
<dbReference type="RefSeq" id="WP_074822588.1">
    <property type="nucleotide sequence ID" value="NZ_FOLW01000005.1"/>
</dbReference>
<keyword evidence="2" id="KW-0378">Hydrolase</keyword>
<proteinExistence type="inferred from homology"/>
<comment type="cofactor">
    <cofactor evidence="3">
        <name>Zn(2+)</name>
        <dbReference type="ChEBI" id="CHEBI:29105"/>
    </cofactor>
    <text evidence="3">Binds 2 Zn(2+) ions per subunit.</text>
</comment>
<dbReference type="EMBL" id="FOLW01000005">
    <property type="protein sequence ID" value="SFC87795.1"/>
    <property type="molecule type" value="Genomic_DNA"/>
</dbReference>
<comment type="similarity">
    <text evidence="1">Belongs to the peptidase M20 family.</text>
</comment>
<dbReference type="CDD" id="cd03884">
    <property type="entry name" value="M20_bAS"/>
    <property type="match status" value="1"/>
</dbReference>
<evidence type="ECO:0000256" key="3">
    <source>
        <dbReference type="PIRSR" id="PIRSR001235-1"/>
    </source>
</evidence>
<organism evidence="4 5">
    <name type="scientific">Pragia fontium DSM 5563 = ATCC 49100</name>
    <dbReference type="NCBI Taxonomy" id="1122977"/>
    <lineage>
        <taxon>Bacteria</taxon>
        <taxon>Pseudomonadati</taxon>
        <taxon>Pseudomonadota</taxon>
        <taxon>Gammaproteobacteria</taxon>
        <taxon>Enterobacterales</taxon>
        <taxon>Budviciaceae</taxon>
        <taxon>Pragia</taxon>
    </lineage>
</organism>
<dbReference type="GO" id="GO:0016813">
    <property type="term" value="F:hydrolase activity, acting on carbon-nitrogen (but not peptide) bonds, in linear amidines"/>
    <property type="evidence" value="ECO:0007669"/>
    <property type="project" value="InterPro"/>
</dbReference>
<feature type="binding site" evidence="3">
    <location>
        <position position="382"/>
    </location>
    <ligand>
        <name>Zn(2+)</name>
        <dbReference type="ChEBI" id="CHEBI:29105"/>
        <label>2</label>
    </ligand>
</feature>
<keyword evidence="3" id="KW-0862">Zinc</keyword>
<reference evidence="4 5" key="1">
    <citation type="submission" date="2016-10" db="EMBL/GenBank/DDBJ databases">
        <authorList>
            <person name="Varghese N."/>
            <person name="Submissions S."/>
        </authorList>
    </citation>
    <scope>NUCLEOTIDE SEQUENCE [LARGE SCALE GENOMIC DNA]</scope>
    <source>
        <strain evidence="4 5">DSM 5563</strain>
    </source>
</reference>
<evidence type="ECO:0000313" key="5">
    <source>
        <dbReference type="Proteomes" id="UP000226420"/>
    </source>
</evidence>
<dbReference type="PANTHER" id="PTHR32494">
    <property type="entry name" value="ALLANTOATE DEIMINASE-RELATED"/>
    <property type="match status" value="1"/>
</dbReference>
<feature type="binding site" evidence="3">
    <location>
        <position position="79"/>
    </location>
    <ligand>
        <name>Zn(2+)</name>
        <dbReference type="ChEBI" id="CHEBI:29105"/>
        <label>1</label>
    </ligand>
</feature>
<dbReference type="SUPFAM" id="SSF53187">
    <property type="entry name" value="Zn-dependent exopeptidases"/>
    <property type="match status" value="1"/>
</dbReference>
<dbReference type="GO" id="GO:0046872">
    <property type="term" value="F:metal ion binding"/>
    <property type="evidence" value="ECO:0007669"/>
    <property type="project" value="UniProtKB-KW"/>
</dbReference>
<protein>
    <submittedName>
        <fullName evidence="4">Allantoate deiminase</fullName>
    </submittedName>
</protein>
<evidence type="ECO:0000256" key="2">
    <source>
        <dbReference type="ARBA" id="ARBA00022801"/>
    </source>
</evidence>
<name>A0AAJ4WAS8_9GAMM</name>
<accession>A0AAJ4WAS8</accession>
<dbReference type="InterPro" id="IPR010158">
    <property type="entry name" value="Amidase_Cbmase"/>
</dbReference>
<gene>
    <name evidence="4" type="ORF">SAMN02745723_10573</name>
</gene>
<dbReference type="Pfam" id="PF01546">
    <property type="entry name" value="Peptidase_M20"/>
    <property type="match status" value="1"/>
</dbReference>
<dbReference type="SUPFAM" id="SSF55031">
    <property type="entry name" value="Bacterial exopeptidase dimerisation domain"/>
    <property type="match status" value="1"/>
</dbReference>
<evidence type="ECO:0000313" key="4">
    <source>
        <dbReference type="EMBL" id="SFC87795.1"/>
    </source>
</evidence>
<dbReference type="InterPro" id="IPR036264">
    <property type="entry name" value="Bact_exopeptidase_dim_dom"/>
</dbReference>
<keyword evidence="3" id="KW-0479">Metal-binding</keyword>
<dbReference type="NCBIfam" id="TIGR01879">
    <property type="entry name" value="hydantase"/>
    <property type="match status" value="1"/>
</dbReference>
<dbReference type="PANTHER" id="PTHR32494:SF5">
    <property type="entry name" value="ALLANTOATE AMIDOHYDROLASE"/>
    <property type="match status" value="1"/>
</dbReference>
<feature type="binding site" evidence="3">
    <location>
        <position position="125"/>
    </location>
    <ligand>
        <name>Zn(2+)</name>
        <dbReference type="ChEBI" id="CHEBI:29105"/>
        <label>2</label>
    </ligand>
</feature>
<feature type="binding site" evidence="3">
    <location>
        <position position="90"/>
    </location>
    <ligand>
        <name>Zn(2+)</name>
        <dbReference type="ChEBI" id="CHEBI:29105"/>
        <label>2</label>
    </ligand>
</feature>
<comment type="caution">
    <text evidence="4">The sequence shown here is derived from an EMBL/GenBank/DDBJ whole genome shotgun (WGS) entry which is preliminary data.</text>
</comment>
<sequence length="411" mass="45432">MIKTERLQADIEALRAISDPCNGGVTRIGFTERYRQGVEYVKQRMQECGLTTYEDEIGNLYGVMEGQDSSAAKIISGSHLDTVRNAGAFDGIAGVVCALEAARVIKERGIKLKHTYEVLGFIEEEGTNFGQVLLGSRFISGDLTDADKDRFISKDKQPLREVLSNYMQGIETVPACRKNDNILAFLEVHDEQGPVLQETNTDIGIVQSIVALSQLSISITGFAGHAGTVPMNLRQDAGLAGCSLVSRMTSYVLRKYTNEATFTVGKFSLLPNSSNCIPNNCSFTIDLRSGTQAIVDNVLDYLQDMKKLVEQEYNVTIDVNIDSYKDEVVMDQGLQQLIAESCDKLGLSYRNINSGAGHDAMIMANLCKTAMIFIPCDRGITHHPLEKVEWEDMRKGTELLLETILRLDSQF</sequence>
<feature type="binding site" evidence="3">
    <location>
        <position position="90"/>
    </location>
    <ligand>
        <name>Zn(2+)</name>
        <dbReference type="ChEBI" id="CHEBI:29105"/>
        <label>1</label>
    </ligand>
</feature>